<organism evidence="6 7">
    <name type="scientific">Actinocatenispora sera</name>
    <dbReference type="NCBI Taxonomy" id="390989"/>
    <lineage>
        <taxon>Bacteria</taxon>
        <taxon>Bacillati</taxon>
        <taxon>Actinomycetota</taxon>
        <taxon>Actinomycetes</taxon>
        <taxon>Micromonosporales</taxon>
        <taxon>Micromonosporaceae</taxon>
        <taxon>Actinocatenispora</taxon>
    </lineage>
</organism>
<evidence type="ECO:0000256" key="1">
    <source>
        <dbReference type="ARBA" id="ARBA00004370"/>
    </source>
</evidence>
<proteinExistence type="predicted"/>
<comment type="subcellular location">
    <subcellularLocation>
        <location evidence="1">Membrane</location>
    </subcellularLocation>
</comment>
<evidence type="ECO:0000313" key="7">
    <source>
        <dbReference type="Proteomes" id="UP000680750"/>
    </source>
</evidence>
<gene>
    <name evidence="6" type="ORF">Asera_14320</name>
</gene>
<keyword evidence="3 5" id="KW-1133">Transmembrane helix</keyword>
<evidence type="ECO:0008006" key="8">
    <source>
        <dbReference type="Google" id="ProtNLM"/>
    </source>
</evidence>
<evidence type="ECO:0000313" key="6">
    <source>
        <dbReference type="EMBL" id="BCJ27324.1"/>
    </source>
</evidence>
<protein>
    <recommendedName>
        <fullName evidence="8">Interferon-induced transmembrane protein</fullName>
    </recommendedName>
</protein>
<dbReference type="RefSeq" id="WP_244843771.1">
    <property type="nucleotide sequence ID" value="NZ_AP023354.1"/>
</dbReference>
<dbReference type="GO" id="GO:0016020">
    <property type="term" value="C:membrane"/>
    <property type="evidence" value="ECO:0007669"/>
    <property type="project" value="UniProtKB-SubCell"/>
</dbReference>
<feature type="transmembrane region" description="Helical" evidence="5">
    <location>
        <begin position="67"/>
        <end position="88"/>
    </location>
</feature>
<dbReference type="KEGG" id="aser:Asera_14320"/>
<evidence type="ECO:0000256" key="5">
    <source>
        <dbReference type="SAM" id="Phobius"/>
    </source>
</evidence>
<keyword evidence="4 5" id="KW-0472">Membrane</keyword>
<keyword evidence="2 5" id="KW-0812">Transmembrane</keyword>
<keyword evidence="7" id="KW-1185">Reference proteome</keyword>
<accession>A0A810KW86</accession>
<evidence type="ECO:0000256" key="3">
    <source>
        <dbReference type="ARBA" id="ARBA00022989"/>
    </source>
</evidence>
<evidence type="ECO:0000256" key="2">
    <source>
        <dbReference type="ARBA" id="ARBA00022692"/>
    </source>
</evidence>
<dbReference type="InterPro" id="IPR007593">
    <property type="entry name" value="CD225/Dispanin_fam"/>
</dbReference>
<sequence length="101" mass="10300">MEPTPAPPRAAANHLGRAIVGIVLFWPLGIPAVANAIKVDPLSASGDHAGAARAAEAARVWSLRATIVGVVWLALSGVCVPLVASAIVDPVDTAAWVRAHL</sequence>
<evidence type="ECO:0000256" key="4">
    <source>
        <dbReference type="ARBA" id="ARBA00023136"/>
    </source>
</evidence>
<reference evidence="6" key="1">
    <citation type="submission" date="2020-08" db="EMBL/GenBank/DDBJ databases">
        <title>Whole genome shotgun sequence of Actinocatenispora sera NBRC 101916.</title>
        <authorList>
            <person name="Komaki H."/>
            <person name="Tamura T."/>
        </authorList>
    </citation>
    <scope>NUCLEOTIDE SEQUENCE</scope>
    <source>
        <strain evidence="6">NBRC 101916</strain>
    </source>
</reference>
<dbReference type="EMBL" id="AP023354">
    <property type="protein sequence ID" value="BCJ27324.1"/>
    <property type="molecule type" value="Genomic_DNA"/>
</dbReference>
<dbReference type="Proteomes" id="UP000680750">
    <property type="component" value="Chromosome"/>
</dbReference>
<name>A0A810KW86_9ACTN</name>
<dbReference type="AlphaFoldDB" id="A0A810KW86"/>
<dbReference type="Pfam" id="PF04505">
    <property type="entry name" value="CD225"/>
    <property type="match status" value="1"/>
</dbReference>